<dbReference type="Pfam" id="PF03862">
    <property type="entry name" value="SpoVAC_SpoVAEB"/>
    <property type="match status" value="1"/>
</dbReference>
<name>A0ABX4DKP7_9BACL</name>
<organism evidence="2 3">
    <name type="scientific">Geobacillus uzenensis</name>
    <dbReference type="NCBI Taxonomy" id="129339"/>
    <lineage>
        <taxon>Bacteria</taxon>
        <taxon>Bacillati</taxon>
        <taxon>Bacillota</taxon>
        <taxon>Bacilli</taxon>
        <taxon>Bacillales</taxon>
        <taxon>Anoxybacillaceae</taxon>
        <taxon>Geobacillus</taxon>
    </lineage>
</organism>
<reference evidence="2 3" key="1">
    <citation type="submission" date="2017-05" db="EMBL/GenBank/DDBJ databases">
        <title>The genome sequence of Geobacillus uzenensis BGSC 92A1.</title>
        <authorList>
            <person name="Ramaloko W.T."/>
            <person name="Koen N."/>
            <person name="Polliack S."/>
            <person name="Aliyu H."/>
            <person name="Lebre P."/>
            <person name="Mohr T."/>
            <person name="Oswald F."/>
            <person name="Zwick M."/>
            <person name="Neumann A."/>
            <person name="Syldatk C."/>
            <person name="Cowan D."/>
            <person name="De Maayer P."/>
        </authorList>
    </citation>
    <scope>NUCLEOTIDE SEQUENCE [LARGE SCALE GENOMIC DNA]</scope>
    <source>
        <strain evidence="2 3">BGSC 92A1</strain>
    </source>
</reference>
<sequence>MMEYVRAFLAGGLLCALAQLAIDRGKWTPAGVASALVILGVLLGFSGVYDRFAAWAGAGATMPLSGFGYFLAKGVIVEPRPDGLVETGAAVFRFAGALFAFIVAGSFFAALICKPKG</sequence>
<gene>
    <name evidence="2" type="ORF">B9L21_04385</name>
</gene>
<feature type="transmembrane region" description="Helical" evidence="1">
    <location>
        <begin position="28"/>
        <end position="45"/>
    </location>
</feature>
<evidence type="ECO:0000313" key="3">
    <source>
        <dbReference type="Proteomes" id="UP000198364"/>
    </source>
</evidence>
<keyword evidence="3" id="KW-1185">Reference proteome</keyword>
<evidence type="ECO:0000313" key="2">
    <source>
        <dbReference type="EMBL" id="OXB91112.1"/>
    </source>
</evidence>
<dbReference type="PANTHER" id="PTHR38450:SF2">
    <property type="entry name" value="STAGE V SPORULATION PROTEIN AEB"/>
    <property type="match status" value="1"/>
</dbReference>
<keyword evidence="1" id="KW-0812">Transmembrane</keyword>
<evidence type="ECO:0000256" key="1">
    <source>
        <dbReference type="SAM" id="Phobius"/>
    </source>
</evidence>
<comment type="caution">
    <text evidence="2">The sequence shown here is derived from an EMBL/GenBank/DDBJ whole genome shotgun (WGS) entry which is preliminary data.</text>
</comment>
<keyword evidence="1" id="KW-1133">Transmembrane helix</keyword>
<dbReference type="InterPro" id="IPR005562">
    <property type="entry name" value="SpoVA"/>
</dbReference>
<feature type="transmembrane region" description="Helical" evidence="1">
    <location>
        <begin position="92"/>
        <end position="113"/>
    </location>
</feature>
<dbReference type="Proteomes" id="UP000198364">
    <property type="component" value="Unassembled WGS sequence"/>
</dbReference>
<dbReference type="EMBL" id="NEWL01000002">
    <property type="protein sequence ID" value="OXB91112.1"/>
    <property type="molecule type" value="Genomic_DNA"/>
</dbReference>
<feature type="transmembrane region" description="Helical" evidence="1">
    <location>
        <begin position="52"/>
        <end position="72"/>
    </location>
</feature>
<protein>
    <submittedName>
        <fullName evidence="2">SpoVA protein</fullName>
    </submittedName>
</protein>
<proteinExistence type="predicted"/>
<keyword evidence="1" id="KW-0472">Membrane</keyword>
<accession>A0ABX4DKP7</accession>
<dbReference type="PANTHER" id="PTHR38450">
    <property type="entry name" value="STAGE V SPORULATION PROTEIN AC-RELATED"/>
    <property type="match status" value="1"/>
</dbReference>